<feature type="compositionally biased region" description="Low complexity" evidence="1">
    <location>
        <begin position="12"/>
        <end position="23"/>
    </location>
</feature>
<evidence type="ECO:0000259" key="3">
    <source>
        <dbReference type="Pfam" id="PF04235"/>
    </source>
</evidence>
<evidence type="ECO:0000256" key="2">
    <source>
        <dbReference type="SAM" id="Phobius"/>
    </source>
</evidence>
<feature type="transmembrane region" description="Helical" evidence="2">
    <location>
        <begin position="96"/>
        <end position="111"/>
    </location>
</feature>
<feature type="transmembrane region" description="Helical" evidence="2">
    <location>
        <begin position="65"/>
        <end position="84"/>
    </location>
</feature>
<sequence>MASMTPANVPTASGSSAASPPSGVRLTGLDAARALAIIGMIAVNVGPRGEPGMAGFLYDLPVGRASILFVVLAGVGMSFLTRAARTPGGRLPWRTVLWRFALLFAGGLALQELGHDVSVILAVYGVLFLLSLPLLKAPTPVLAALAGILLALGPVTWIGAQLASGTVFQFADPDLSNDVPHLLHRIFISGSYPVLVWCVPFLVGLILGRAPLTDRRLQKRLVLWGGVAAAGAYALSQVLIRLLGQPGDEIGWDRLLSAVGHSQMPLWLISSIGTALVAIGGFLWAGDLVDRRLGMLVSAGRLSLSIYVAHLFVLAAIIRPEPHTLLRGYLISIVLSAVLVLLAHLWVRWRPIGPLEQLMRLPARR</sequence>
<proteinExistence type="predicted"/>
<evidence type="ECO:0000313" key="4">
    <source>
        <dbReference type="EMBL" id="REE04649.1"/>
    </source>
</evidence>
<feature type="transmembrane region" description="Helical" evidence="2">
    <location>
        <begin position="293"/>
        <end position="317"/>
    </location>
</feature>
<comment type="caution">
    <text evidence="4">The sequence shown here is derived from an EMBL/GenBank/DDBJ whole genome shotgun (WGS) entry which is preliminary data.</text>
</comment>
<dbReference type="InterPro" id="IPR052529">
    <property type="entry name" value="Bact_Transport_Assoc"/>
</dbReference>
<feature type="transmembrane region" description="Helical" evidence="2">
    <location>
        <begin position="182"/>
        <end position="209"/>
    </location>
</feature>
<feature type="compositionally biased region" description="Polar residues" evidence="1">
    <location>
        <begin position="1"/>
        <end position="11"/>
    </location>
</feature>
<name>A0A3D9LDY3_9MICC</name>
<feature type="region of interest" description="Disordered" evidence="1">
    <location>
        <begin position="1"/>
        <end position="23"/>
    </location>
</feature>
<keyword evidence="2" id="KW-1133">Transmembrane helix</keyword>
<protein>
    <submittedName>
        <fullName evidence="4">Putative membrane protein YeiB</fullName>
    </submittedName>
</protein>
<keyword evidence="2" id="KW-0472">Membrane</keyword>
<dbReference type="PANTHER" id="PTHR30590:SF3">
    <property type="entry name" value="HYPOTHETICAL MEMBRANE SPANNING PROTEIN"/>
    <property type="match status" value="1"/>
</dbReference>
<dbReference type="Proteomes" id="UP000256727">
    <property type="component" value="Unassembled WGS sequence"/>
</dbReference>
<feature type="domain" description="DUF418" evidence="3">
    <location>
        <begin position="259"/>
        <end position="360"/>
    </location>
</feature>
<keyword evidence="2" id="KW-0812">Transmembrane</keyword>
<feature type="transmembrane region" description="Helical" evidence="2">
    <location>
        <begin position="117"/>
        <end position="135"/>
    </location>
</feature>
<dbReference type="InterPro" id="IPR007349">
    <property type="entry name" value="DUF418"/>
</dbReference>
<gene>
    <name evidence="4" type="ORF">C8E99_2491</name>
</gene>
<dbReference type="AlphaFoldDB" id="A0A3D9LDY3"/>
<evidence type="ECO:0000313" key="5">
    <source>
        <dbReference type="Proteomes" id="UP000256727"/>
    </source>
</evidence>
<feature type="transmembrane region" description="Helical" evidence="2">
    <location>
        <begin position="329"/>
        <end position="347"/>
    </location>
</feature>
<reference evidence="4 5" key="1">
    <citation type="submission" date="2018-07" db="EMBL/GenBank/DDBJ databases">
        <title>Sequencing the genomes of 1000 actinobacteria strains.</title>
        <authorList>
            <person name="Klenk H.-P."/>
        </authorList>
    </citation>
    <scope>NUCLEOTIDE SEQUENCE [LARGE SCALE GENOMIC DNA]</scope>
    <source>
        <strain evidence="4 5">DSM 14442</strain>
    </source>
</reference>
<dbReference type="PANTHER" id="PTHR30590">
    <property type="entry name" value="INNER MEMBRANE PROTEIN"/>
    <property type="match status" value="1"/>
</dbReference>
<keyword evidence="5" id="KW-1185">Reference proteome</keyword>
<dbReference type="Pfam" id="PF04235">
    <property type="entry name" value="DUF418"/>
    <property type="match status" value="1"/>
</dbReference>
<accession>A0A3D9LDY3</accession>
<feature type="transmembrane region" description="Helical" evidence="2">
    <location>
        <begin position="142"/>
        <end position="162"/>
    </location>
</feature>
<feature type="transmembrane region" description="Helical" evidence="2">
    <location>
        <begin position="264"/>
        <end position="286"/>
    </location>
</feature>
<organism evidence="4 5">
    <name type="scientific">Citricoccus muralis</name>
    <dbReference type="NCBI Taxonomy" id="169134"/>
    <lineage>
        <taxon>Bacteria</taxon>
        <taxon>Bacillati</taxon>
        <taxon>Actinomycetota</taxon>
        <taxon>Actinomycetes</taxon>
        <taxon>Micrococcales</taxon>
        <taxon>Micrococcaceae</taxon>
        <taxon>Citricoccus</taxon>
    </lineage>
</organism>
<evidence type="ECO:0000256" key="1">
    <source>
        <dbReference type="SAM" id="MobiDB-lite"/>
    </source>
</evidence>
<feature type="transmembrane region" description="Helical" evidence="2">
    <location>
        <begin position="221"/>
        <end position="244"/>
    </location>
</feature>
<dbReference type="EMBL" id="QREH01000001">
    <property type="protein sequence ID" value="REE04649.1"/>
    <property type="molecule type" value="Genomic_DNA"/>
</dbReference>